<feature type="compositionally biased region" description="Basic and acidic residues" evidence="1">
    <location>
        <begin position="313"/>
        <end position="327"/>
    </location>
</feature>
<feature type="compositionally biased region" description="Polar residues" evidence="1">
    <location>
        <begin position="499"/>
        <end position="516"/>
    </location>
</feature>
<reference evidence="2 3" key="1">
    <citation type="journal article" date="2018" name="Evol. Lett.">
        <title>Horizontal gene cluster transfer increased hallucinogenic mushroom diversity.</title>
        <authorList>
            <person name="Reynolds H.T."/>
            <person name="Vijayakumar V."/>
            <person name="Gluck-Thaler E."/>
            <person name="Korotkin H.B."/>
            <person name="Matheny P.B."/>
            <person name="Slot J.C."/>
        </authorList>
    </citation>
    <scope>NUCLEOTIDE SEQUENCE [LARGE SCALE GENOMIC DNA]</scope>
    <source>
        <strain evidence="2 3">SRW20</strain>
    </source>
</reference>
<proteinExistence type="predicted"/>
<gene>
    <name evidence="2" type="ORF">CVT26_005974</name>
</gene>
<sequence length="589" mass="65819">MSEDNPNTPLKTKTPEITASSTEDQVVAGKQKPTKTGAGKTEWAPECLEIMASHGVNPEDCEIKSDDEEPPSSPLPLKIRLPPTSKGTTGSGSKHEREPSDDEEARKARKRLKKAEKKARRAAEAAAGQAEGQAPLPDTLEDEETPSSVRDSSEGPEPVQKKRGRPRKTKEDTNVITSSHSFSASVFVSIEQPPTMVRGRTHRGDKLVPQKARVEGPFTLTRSMKYEQFIDEIASWMQIDKENLRHDAMTWAFQKQKEPLPITNKEGFKIMREQVKSKGSSGTVIFIYHPICSKKPPRRAEAPSSRDEDDNRDADRVEDGSRWDKKASPQTQNNELSIEVSHLNLDDKLAPIVRELEERYPVGQCLQHDDIRCFSWPMRSETWHFHLTRDRLLVWANAINRKETGYDQAPIGRSFFQPKDRIKPSASEQASAAPSLPRGSFAVPQTPFSGWPLSTPGLFPPFQNLPSPFAPYGPFPPTTLQNFNYNNPSVPAWPFPQASFPQTPHTPSRNQVSSSPPDLKKWCSSHGLDEDDYRGLKKLGFRLGDSADTLSKLDTSVWDWAGIPPLRKHHILQACQADTPASNVFISSD</sequence>
<evidence type="ECO:0000256" key="1">
    <source>
        <dbReference type="SAM" id="MobiDB-lite"/>
    </source>
</evidence>
<feature type="region of interest" description="Disordered" evidence="1">
    <location>
        <begin position="1"/>
        <end position="178"/>
    </location>
</feature>
<evidence type="ECO:0000313" key="2">
    <source>
        <dbReference type="EMBL" id="PPQ96952.1"/>
    </source>
</evidence>
<dbReference type="EMBL" id="NHYE01001310">
    <property type="protein sequence ID" value="PPQ96952.1"/>
    <property type="molecule type" value="Genomic_DNA"/>
</dbReference>
<dbReference type="Proteomes" id="UP000284706">
    <property type="component" value="Unassembled WGS sequence"/>
</dbReference>
<feature type="compositionally biased region" description="Polar residues" evidence="1">
    <location>
        <begin position="1"/>
        <end position="24"/>
    </location>
</feature>
<feature type="compositionally biased region" description="Low complexity" evidence="1">
    <location>
        <begin position="124"/>
        <end position="134"/>
    </location>
</feature>
<dbReference type="OrthoDB" id="3055454at2759"/>
<feature type="compositionally biased region" description="Low complexity" evidence="1">
    <location>
        <begin position="424"/>
        <end position="437"/>
    </location>
</feature>
<name>A0A409Y1S3_9AGAR</name>
<feature type="region of interest" description="Disordered" evidence="1">
    <location>
        <begin position="417"/>
        <end position="439"/>
    </location>
</feature>
<organism evidence="2 3">
    <name type="scientific">Gymnopilus dilepis</name>
    <dbReference type="NCBI Taxonomy" id="231916"/>
    <lineage>
        <taxon>Eukaryota</taxon>
        <taxon>Fungi</taxon>
        <taxon>Dikarya</taxon>
        <taxon>Basidiomycota</taxon>
        <taxon>Agaricomycotina</taxon>
        <taxon>Agaricomycetes</taxon>
        <taxon>Agaricomycetidae</taxon>
        <taxon>Agaricales</taxon>
        <taxon>Agaricineae</taxon>
        <taxon>Hymenogastraceae</taxon>
        <taxon>Gymnopilus</taxon>
    </lineage>
</organism>
<feature type="compositionally biased region" description="Basic residues" evidence="1">
    <location>
        <begin position="107"/>
        <end position="120"/>
    </location>
</feature>
<comment type="caution">
    <text evidence="2">The sequence shown here is derived from an EMBL/GenBank/DDBJ whole genome shotgun (WGS) entry which is preliminary data.</text>
</comment>
<dbReference type="AlphaFoldDB" id="A0A409Y1S3"/>
<keyword evidence="3" id="KW-1185">Reference proteome</keyword>
<feature type="region of interest" description="Disordered" evidence="1">
    <location>
        <begin position="495"/>
        <end position="518"/>
    </location>
</feature>
<accession>A0A409Y1S3</accession>
<dbReference type="InParanoid" id="A0A409Y1S3"/>
<feature type="region of interest" description="Disordered" evidence="1">
    <location>
        <begin position="294"/>
        <end position="335"/>
    </location>
</feature>
<evidence type="ECO:0000313" key="3">
    <source>
        <dbReference type="Proteomes" id="UP000284706"/>
    </source>
</evidence>
<protein>
    <submittedName>
        <fullName evidence="2">Uncharacterized protein</fullName>
    </submittedName>
</protein>